<evidence type="ECO:0000256" key="1">
    <source>
        <dbReference type="SAM" id="MobiDB-lite"/>
    </source>
</evidence>
<dbReference type="PANTHER" id="PTHR33148">
    <property type="entry name" value="PLASTID MOVEMENT IMPAIRED PROTEIN-RELATED"/>
    <property type="match status" value="1"/>
</dbReference>
<dbReference type="Pfam" id="PF14009">
    <property type="entry name" value="PADRE"/>
    <property type="match status" value="1"/>
</dbReference>
<protein>
    <submittedName>
        <fullName evidence="2">Uncharacterized protein</fullName>
    </submittedName>
</protein>
<accession>A0A058ZZU6</accession>
<gene>
    <name evidence="2" type="ORF">EUGRSUZ_K00425</name>
</gene>
<dbReference type="Gramene" id="KCW46615">
    <property type="protein sequence ID" value="KCW46615"/>
    <property type="gene ID" value="EUGRSUZ_K00425"/>
</dbReference>
<dbReference type="AlphaFoldDB" id="A0A058ZZU6"/>
<proteinExistence type="predicted"/>
<dbReference type="KEGG" id="egr:104424549"/>
<dbReference type="PANTHER" id="PTHR33148:SF2">
    <property type="entry name" value="DUF4228 DOMAIN-CONTAINING PROTEIN"/>
    <property type="match status" value="1"/>
</dbReference>
<organism evidence="2">
    <name type="scientific">Eucalyptus grandis</name>
    <name type="common">Flooded gum</name>
    <dbReference type="NCBI Taxonomy" id="71139"/>
    <lineage>
        <taxon>Eukaryota</taxon>
        <taxon>Viridiplantae</taxon>
        <taxon>Streptophyta</taxon>
        <taxon>Embryophyta</taxon>
        <taxon>Tracheophyta</taxon>
        <taxon>Spermatophyta</taxon>
        <taxon>Magnoliopsida</taxon>
        <taxon>eudicotyledons</taxon>
        <taxon>Gunneridae</taxon>
        <taxon>Pentapetalae</taxon>
        <taxon>rosids</taxon>
        <taxon>malvids</taxon>
        <taxon>Myrtales</taxon>
        <taxon>Myrtaceae</taxon>
        <taxon>Myrtoideae</taxon>
        <taxon>Eucalypteae</taxon>
        <taxon>Eucalyptus</taxon>
    </lineage>
</organism>
<dbReference type="EMBL" id="KK198763">
    <property type="protein sequence ID" value="KCW46615.1"/>
    <property type="molecule type" value="Genomic_DNA"/>
</dbReference>
<dbReference type="InterPro" id="IPR025322">
    <property type="entry name" value="PADRE_dom"/>
</dbReference>
<feature type="region of interest" description="Disordered" evidence="1">
    <location>
        <begin position="136"/>
        <end position="167"/>
    </location>
</feature>
<dbReference type="InParanoid" id="A0A058ZZU6"/>
<name>A0A058ZZU6_EUCGR</name>
<dbReference type="OrthoDB" id="1908589at2759"/>
<dbReference type="eggNOG" id="ENOG502S4YK">
    <property type="taxonomic scope" value="Eukaryota"/>
</dbReference>
<dbReference type="OMA" id="TNWKPKL"/>
<reference evidence="2" key="1">
    <citation type="submission" date="2013-07" db="EMBL/GenBank/DDBJ databases">
        <title>The genome of Eucalyptus grandis.</title>
        <authorList>
            <person name="Schmutz J."/>
            <person name="Hayes R."/>
            <person name="Myburg A."/>
            <person name="Tuskan G."/>
            <person name="Grattapaglia D."/>
            <person name="Rokhsar D.S."/>
        </authorList>
    </citation>
    <scope>NUCLEOTIDE SEQUENCE</scope>
    <source>
        <tissue evidence="2">Leaf extractions</tissue>
    </source>
</reference>
<evidence type="ECO:0000313" key="2">
    <source>
        <dbReference type="EMBL" id="KCW46615.1"/>
    </source>
</evidence>
<sequence length="167" mass="17810">MGNSVALSRGNCVSCISISARRQGKFLQIVKLDGKIIKLTAPVLVKDLSRNLGGSGIGLSKGDSKRLLPNHMLNLGKVYYVLPADAAAATMSPERGPSTASQSEQSDGVKKRIKIVITKQQLQQLLSKSLSVEEVLEGSEKGTSQGRGLDSPGNWRPRLDSIPEGND</sequence>